<keyword evidence="3" id="KW-0378">Hydrolase</keyword>
<evidence type="ECO:0000313" key="8">
    <source>
        <dbReference type="Proteomes" id="UP000053095"/>
    </source>
</evidence>
<dbReference type="InterPro" id="IPR029069">
    <property type="entry name" value="HotDog_dom_sf"/>
</dbReference>
<name>A0A6V8HBU5_TALPI</name>
<evidence type="ECO:0000313" key="7">
    <source>
        <dbReference type="EMBL" id="GAM38917.1"/>
    </source>
</evidence>
<dbReference type="CDD" id="cd03442">
    <property type="entry name" value="BFIT_BACH"/>
    <property type="match status" value="2"/>
</dbReference>
<dbReference type="InterPro" id="IPR033120">
    <property type="entry name" value="HOTDOG_ACOT"/>
</dbReference>
<feature type="compositionally biased region" description="Basic and acidic residues" evidence="5">
    <location>
        <begin position="530"/>
        <end position="557"/>
    </location>
</feature>
<gene>
    <name evidence="7" type="ORF">TCE0_034f10038</name>
</gene>
<dbReference type="FunFam" id="3.10.129.10:FF:000038">
    <property type="entry name" value="Acyl-CoA thioester hydrolase"/>
    <property type="match status" value="1"/>
</dbReference>
<feature type="domain" description="HotDog ACOT-type" evidence="6">
    <location>
        <begin position="101"/>
        <end position="215"/>
    </location>
</feature>
<dbReference type="PANTHER" id="PTHR12655">
    <property type="entry name" value="ACYL-COA THIOESTERASE"/>
    <property type="match status" value="1"/>
</dbReference>
<dbReference type="Pfam" id="PF08432">
    <property type="entry name" value="Vfa1"/>
    <property type="match status" value="1"/>
</dbReference>
<protein>
    <recommendedName>
        <fullName evidence="6">HotDog ACOT-type domain-containing protein</fullName>
    </recommendedName>
</protein>
<keyword evidence="2" id="KW-0677">Repeat</keyword>
<feature type="domain" description="HotDog ACOT-type" evidence="6">
    <location>
        <begin position="284"/>
        <end position="412"/>
    </location>
</feature>
<keyword evidence="8" id="KW-1185">Reference proteome</keyword>
<feature type="region of interest" description="Disordered" evidence="5">
    <location>
        <begin position="579"/>
        <end position="598"/>
    </location>
</feature>
<dbReference type="SUPFAM" id="SSF54637">
    <property type="entry name" value="Thioesterase/thiol ester dehydrase-isomerase"/>
    <property type="match status" value="2"/>
</dbReference>
<evidence type="ECO:0000256" key="2">
    <source>
        <dbReference type="ARBA" id="ARBA00022737"/>
    </source>
</evidence>
<comment type="similarity">
    <text evidence="1">Belongs to the acyl coenzyme A hydrolase family.</text>
</comment>
<proteinExistence type="inferred from homology"/>
<dbReference type="PROSITE" id="PS51770">
    <property type="entry name" value="HOTDOG_ACOT"/>
    <property type="match status" value="2"/>
</dbReference>
<evidence type="ECO:0000256" key="3">
    <source>
        <dbReference type="ARBA" id="ARBA00022801"/>
    </source>
</evidence>
<dbReference type="GO" id="GO:0006637">
    <property type="term" value="P:acyl-CoA metabolic process"/>
    <property type="evidence" value="ECO:0007669"/>
    <property type="project" value="TreeGrafter"/>
</dbReference>
<feature type="compositionally biased region" description="Basic and acidic residues" evidence="5">
    <location>
        <begin position="488"/>
        <end position="514"/>
    </location>
</feature>
<feature type="region of interest" description="Disordered" evidence="5">
    <location>
        <begin position="488"/>
        <end position="557"/>
    </location>
</feature>
<sequence length="598" mass="68099">MLAPARRTALSSFKAASPRTVLFSEQAARCIKSAHVARRHFHKSPANDFYKALWQSMRVKVPWVDALAQSRQQAGQATVEDGKPVKPDLTPRRMSDSYFAATLPLAEDKWLLDEYLNASGRIRLGTLFMDLDALAGVVAYKHTGDTVATVTAAVDRITLLNPLKEICNLQLSGQVTYATGRSSMEISLQVAKAPADGEKVKDEDVLITPVAVAPLLIETEEERRLFQKGEENYNAKKALRKRSFLEQAPDQEESNMIHSMWTTGQPYKVPGAAIQRSPRIQNMDRTVLRSAMIMQPEDRNRHNFMIFGGFLLQQTFELAFCCAASFSHTRPTFVSLDPSTFENPVPVGSVLYLKATVAYTEPLVRAVDGESSKRTPYTKVHVRVDSKVRDVEHATKNPTGVFHYTFLVPNEVQVMPTKYAEYMMWLDARRRAQDLDPIIASRFTEDETSAPHLKDRGFCSPIVDSEQEAKKKKDEELAREIEKVKKEYEEKQKRKKERQKEKEKEKEKDGDKNKGKEKKKKDSDDDDEAEKEKNEKINDLRKAAEAKETGDDSPRIFELHKNFYQMRINRLRNIEMTKRNAERLRNPASFPSVPKGDL</sequence>
<reference evidence="8" key="1">
    <citation type="journal article" date="2015" name="Genome Announc.">
        <title>Draft genome sequence of Talaromyces cellulolyticus strain Y-94, a source of lignocellulosic biomass-degrading enzymes.</title>
        <authorList>
            <person name="Fujii T."/>
            <person name="Koike H."/>
            <person name="Sawayama S."/>
            <person name="Yano S."/>
            <person name="Inoue H."/>
        </authorList>
    </citation>
    <scope>NUCLEOTIDE SEQUENCE [LARGE SCALE GENOMIC DNA]</scope>
    <source>
        <strain evidence="8">Y-94</strain>
    </source>
</reference>
<dbReference type="FunFam" id="3.10.129.10:FF:000032">
    <property type="entry name" value="Acyl-CoA thioester hydrolase"/>
    <property type="match status" value="1"/>
</dbReference>
<dbReference type="GO" id="GO:0047617">
    <property type="term" value="F:fatty acyl-CoA hydrolase activity"/>
    <property type="evidence" value="ECO:0007669"/>
    <property type="project" value="TreeGrafter"/>
</dbReference>
<dbReference type="Proteomes" id="UP000053095">
    <property type="component" value="Unassembled WGS sequence"/>
</dbReference>
<evidence type="ECO:0000256" key="1">
    <source>
        <dbReference type="ARBA" id="ARBA00010458"/>
    </source>
</evidence>
<dbReference type="Gene3D" id="3.10.129.10">
    <property type="entry name" value="Hotdog Thioesterase"/>
    <property type="match status" value="2"/>
</dbReference>
<feature type="region of interest" description="Disordered" evidence="5">
    <location>
        <begin position="446"/>
        <end position="476"/>
    </location>
</feature>
<feature type="compositionally biased region" description="Basic and acidic residues" evidence="5">
    <location>
        <begin position="467"/>
        <end position="476"/>
    </location>
</feature>
<dbReference type="PANTHER" id="PTHR12655:SF0">
    <property type="entry name" value="ACYL-COENZYME A THIOESTERASE 9, MITOCHONDRIAL"/>
    <property type="match status" value="1"/>
</dbReference>
<dbReference type="EMBL" id="DF933830">
    <property type="protein sequence ID" value="GAM38917.1"/>
    <property type="molecule type" value="Genomic_DNA"/>
</dbReference>
<comment type="caution">
    <text evidence="7">The sequence shown here is derived from an EMBL/GenBank/DDBJ whole genome shotgun (WGS) entry which is preliminary data.</text>
</comment>
<organism evidence="7 8">
    <name type="scientific">Talaromyces pinophilus</name>
    <name type="common">Penicillium pinophilum</name>
    <dbReference type="NCBI Taxonomy" id="128442"/>
    <lineage>
        <taxon>Eukaryota</taxon>
        <taxon>Fungi</taxon>
        <taxon>Dikarya</taxon>
        <taxon>Ascomycota</taxon>
        <taxon>Pezizomycotina</taxon>
        <taxon>Eurotiomycetes</taxon>
        <taxon>Eurotiomycetidae</taxon>
        <taxon>Eurotiales</taxon>
        <taxon>Trichocomaceae</taxon>
        <taxon>Talaromyces</taxon>
        <taxon>Talaromyces sect. Talaromyces</taxon>
    </lineage>
</organism>
<dbReference type="AlphaFoldDB" id="A0A6V8HBU5"/>
<evidence type="ECO:0000256" key="4">
    <source>
        <dbReference type="ARBA" id="ARBA00022946"/>
    </source>
</evidence>
<keyword evidence="4" id="KW-0809">Transit peptide</keyword>
<evidence type="ECO:0000256" key="5">
    <source>
        <dbReference type="SAM" id="MobiDB-lite"/>
    </source>
</evidence>
<evidence type="ECO:0000259" key="6">
    <source>
        <dbReference type="PROSITE" id="PS51770"/>
    </source>
</evidence>
<dbReference type="GO" id="GO:0005739">
    <property type="term" value="C:mitochondrion"/>
    <property type="evidence" value="ECO:0007669"/>
    <property type="project" value="TreeGrafter"/>
</dbReference>
<dbReference type="InterPro" id="IPR013640">
    <property type="entry name" value="Vfa1"/>
</dbReference>
<accession>A0A6V8HBU5</accession>